<dbReference type="InterPro" id="IPR046865">
    <property type="entry name" value="FapA_b_solenoid"/>
</dbReference>
<dbReference type="EMBL" id="CP034235">
    <property type="protein sequence ID" value="QGQ99665.1"/>
    <property type="molecule type" value="Genomic_DNA"/>
</dbReference>
<dbReference type="KEGG" id="ppsc:EHS13_34785"/>
<evidence type="ECO:0000313" key="4">
    <source>
        <dbReference type="Proteomes" id="UP000426246"/>
    </source>
</evidence>
<dbReference type="PANTHER" id="PTHR38032">
    <property type="entry name" value="POLYMERASE-RELATED"/>
    <property type="match status" value="1"/>
</dbReference>
<gene>
    <name evidence="3" type="ORF">EHS13_34785</name>
</gene>
<accession>A0A6B8RVK8</accession>
<dbReference type="InterPro" id="IPR046866">
    <property type="entry name" value="FapA_N"/>
</dbReference>
<dbReference type="AlphaFoldDB" id="A0A6B8RVK8"/>
<reference evidence="4" key="1">
    <citation type="submission" date="2018-11" db="EMBL/GenBank/DDBJ databases">
        <title>Complete genome sequence of Paenibacillus sp. ML311-T8.</title>
        <authorList>
            <person name="Nam Y.-D."/>
            <person name="Kang J."/>
            <person name="Chung W.-H."/>
            <person name="Park Y.S."/>
        </authorList>
    </citation>
    <scope>NUCLEOTIDE SEQUENCE [LARGE SCALE GENOMIC DNA]</scope>
    <source>
        <strain evidence="4">ML311-T8</strain>
    </source>
</reference>
<dbReference type="RefSeq" id="WP_155704829.1">
    <property type="nucleotide sequence ID" value="NZ_CP034235.1"/>
</dbReference>
<proteinExistence type="predicted"/>
<keyword evidence="1" id="KW-0175">Coiled coil</keyword>
<name>A0A6B8RVK8_9BACL</name>
<feature type="coiled-coil region" evidence="1">
    <location>
        <begin position="80"/>
        <end position="111"/>
    </location>
</feature>
<protein>
    <submittedName>
        <fullName evidence="3">DUF342 domain-containing protein</fullName>
    </submittedName>
</protein>
<organism evidence="3 4">
    <name type="scientific">Paenibacillus psychroresistens</name>
    <dbReference type="NCBI Taxonomy" id="1778678"/>
    <lineage>
        <taxon>Bacteria</taxon>
        <taxon>Bacillati</taxon>
        <taxon>Bacillota</taxon>
        <taxon>Bacilli</taxon>
        <taxon>Bacillales</taxon>
        <taxon>Paenibacillaceae</taxon>
        <taxon>Paenibacillus</taxon>
    </lineage>
</organism>
<dbReference type="Pfam" id="PF03961">
    <property type="entry name" value="FapA"/>
    <property type="match status" value="1"/>
</dbReference>
<dbReference type="InterPro" id="IPR005646">
    <property type="entry name" value="FapA"/>
</dbReference>
<feature type="coiled-coil region" evidence="1">
    <location>
        <begin position="405"/>
        <end position="446"/>
    </location>
</feature>
<dbReference type="PANTHER" id="PTHR38032:SF1">
    <property type="entry name" value="RNA-BINDING PROTEIN KHPB N-TERMINAL DOMAIN-CONTAINING PROTEIN"/>
    <property type="match status" value="1"/>
</dbReference>
<dbReference type="OrthoDB" id="1279at2"/>
<dbReference type="Proteomes" id="UP000426246">
    <property type="component" value="Chromosome"/>
</dbReference>
<feature type="domain" description="Flagellar Assembly Protein A N-terminal region" evidence="2">
    <location>
        <begin position="73"/>
        <end position="241"/>
    </location>
</feature>
<keyword evidence="4" id="KW-1185">Reference proteome</keyword>
<sequence>MRNLYKNDYLYLQSEREKVFVEVFKLGFQLKDFDQILKEVPQVALTQFANLKKALSMIHNEAIEIGIIKPRVELVISKDLLELKARINMSKEELEEARAEITTEIMDFIEKTGVKVGILHEVISSGLVAGDEVVVAKGTAPVNGQDAKVTYYTLSERKPVIQQDGTADYYEMNFLDEVKQGEWLGQKILLEAGIPGVSVTGEVIPASSGKDKQLYYDRDTISAVNEGDKIVLHARIKGAFAKVNGNIMVQEVMIIEGDVGSKTGNIDYDGSVIIKGTINDGFSVHATKDISVIGNMGLGAIDSIISRTGDIYIKGGIFGKEKALIQAANNVYMKHANECTIQAGGDIHIGLYAIGCKLTANNIFLDVNRGRIIGGKIQAKAQVVTAFIGNEAERSTSINIEGFDRAILKKELDELMDKHQKLTLIMDKLKRELDAFEETFEKIVEERTVADEAESEAMRSKYEQIRRMIFTIDERKNALITVLKTKGEGEVTIMRKAFPKTSLLIKDFQKEIEKSTTGVFFVKDKNLFFE</sequence>
<dbReference type="Pfam" id="PF20250">
    <property type="entry name" value="FapA_N"/>
    <property type="match status" value="1"/>
</dbReference>
<evidence type="ECO:0000313" key="3">
    <source>
        <dbReference type="EMBL" id="QGQ99665.1"/>
    </source>
</evidence>
<evidence type="ECO:0000259" key="2">
    <source>
        <dbReference type="Pfam" id="PF20250"/>
    </source>
</evidence>
<evidence type="ECO:0000256" key="1">
    <source>
        <dbReference type="SAM" id="Coils"/>
    </source>
</evidence>